<accession>A0A941ART3</accession>
<dbReference type="Gene3D" id="1.10.3910.10">
    <property type="entry name" value="SP0561-like"/>
    <property type="match status" value="1"/>
</dbReference>
<dbReference type="InterPro" id="IPR012312">
    <property type="entry name" value="Hemerythrin-like"/>
</dbReference>
<proteinExistence type="predicted"/>
<keyword evidence="7" id="KW-1185">Reference proteome</keyword>
<keyword evidence="3" id="KW-0479">Metal-binding</keyword>
<dbReference type="InterPro" id="IPR038062">
    <property type="entry name" value="ScdA-like_N_sf"/>
</dbReference>
<organism evidence="6 7">
    <name type="scientific">Halalkalibacter suaedae</name>
    <dbReference type="NCBI Taxonomy" id="2822140"/>
    <lineage>
        <taxon>Bacteria</taxon>
        <taxon>Bacillati</taxon>
        <taxon>Bacillota</taxon>
        <taxon>Bacilli</taxon>
        <taxon>Bacillales</taxon>
        <taxon>Bacillaceae</taxon>
        <taxon>Halalkalibacter</taxon>
    </lineage>
</organism>
<comment type="subcellular location">
    <subcellularLocation>
        <location evidence="1">Cytoplasm</location>
    </subcellularLocation>
</comment>
<dbReference type="RefSeq" id="WP_210599076.1">
    <property type="nucleotide sequence ID" value="NZ_JAGKSQ010000011.1"/>
</dbReference>
<evidence type="ECO:0000256" key="3">
    <source>
        <dbReference type="ARBA" id="ARBA00022723"/>
    </source>
</evidence>
<dbReference type="PANTHER" id="PTHR36438">
    <property type="entry name" value="IRON-SULFUR CLUSTER REPAIR PROTEIN YTFE"/>
    <property type="match status" value="1"/>
</dbReference>
<dbReference type="PANTHER" id="PTHR36438:SF1">
    <property type="entry name" value="IRON-SULFUR CLUSTER REPAIR PROTEIN YTFE"/>
    <property type="match status" value="1"/>
</dbReference>
<comment type="caution">
    <text evidence="6">The sequence shown here is derived from an EMBL/GenBank/DDBJ whole genome shotgun (WGS) entry which is preliminary data.</text>
</comment>
<feature type="domain" description="Hemerythrin-like" evidence="5">
    <location>
        <begin position="86"/>
        <end position="231"/>
    </location>
</feature>
<dbReference type="Pfam" id="PF01814">
    <property type="entry name" value="Hemerythrin"/>
    <property type="match status" value="1"/>
</dbReference>
<protein>
    <submittedName>
        <fullName evidence="6">Iron-sulfur cluster repair di-iron protein</fullName>
    </submittedName>
</protein>
<name>A0A941ART3_9BACI</name>
<dbReference type="InterPro" id="IPR019903">
    <property type="entry name" value="RIC_family"/>
</dbReference>
<evidence type="ECO:0000256" key="2">
    <source>
        <dbReference type="ARBA" id="ARBA00022490"/>
    </source>
</evidence>
<evidence type="ECO:0000256" key="4">
    <source>
        <dbReference type="ARBA" id="ARBA00023004"/>
    </source>
</evidence>
<dbReference type="Pfam" id="PF04405">
    <property type="entry name" value="ScdA_N"/>
    <property type="match status" value="1"/>
</dbReference>
<keyword evidence="2" id="KW-0963">Cytoplasm</keyword>
<dbReference type="GO" id="GO:0005737">
    <property type="term" value="C:cytoplasm"/>
    <property type="evidence" value="ECO:0007669"/>
    <property type="project" value="UniProtKB-SubCell"/>
</dbReference>
<dbReference type="Proteomes" id="UP000678228">
    <property type="component" value="Unassembled WGS sequence"/>
</dbReference>
<evidence type="ECO:0000256" key="1">
    <source>
        <dbReference type="ARBA" id="ARBA00004496"/>
    </source>
</evidence>
<dbReference type="AlphaFoldDB" id="A0A941ART3"/>
<reference evidence="6" key="1">
    <citation type="submission" date="2021-03" db="EMBL/GenBank/DDBJ databases">
        <title>Bacillus suaedae sp. nov., isolated from Suaeda aralocaspica.</title>
        <authorList>
            <person name="Lei R.F.R."/>
        </authorList>
    </citation>
    <scope>NUCLEOTIDE SEQUENCE</scope>
    <source>
        <strain evidence="6">YZJH907-2</strain>
    </source>
</reference>
<dbReference type="NCBIfam" id="TIGR03652">
    <property type="entry name" value="FeS_repair_RIC"/>
    <property type="match status" value="1"/>
</dbReference>
<sequence length="235" mass="27585">MEHIFTKTSIIGDIVAKFPKASDLFKTYRIDFCCGGNRPIIDAIDERQLSADEVLTKLNTLYHDMKAVNESRIDWEHASYRDLIDYIVNKHHRYINEEMPLLSPYVTKVLRVHGSDQPHLTQVHRLFHELRIELEQHLISEETEDFPLILELEQNYTKKNYVKLQEVVKELESEHSQAGQILKDLREITNDFTPPEGACGTYRLVYQRLEDLESDLFEHIHLENNVLFPRAIAQT</sequence>
<gene>
    <name evidence="6" type="primary">ric</name>
    <name evidence="6" type="ORF">J7W16_19010</name>
</gene>
<dbReference type="GO" id="GO:0046872">
    <property type="term" value="F:metal ion binding"/>
    <property type="evidence" value="ECO:0007669"/>
    <property type="project" value="UniProtKB-KW"/>
</dbReference>
<dbReference type="Gene3D" id="1.20.120.520">
    <property type="entry name" value="nmb1532 protein domain like"/>
    <property type="match status" value="1"/>
</dbReference>
<dbReference type="EMBL" id="JAGKSQ010000011">
    <property type="protein sequence ID" value="MBP3953218.1"/>
    <property type="molecule type" value="Genomic_DNA"/>
</dbReference>
<evidence type="ECO:0000259" key="5">
    <source>
        <dbReference type="Pfam" id="PF01814"/>
    </source>
</evidence>
<keyword evidence="4" id="KW-0408">Iron</keyword>
<evidence type="ECO:0000313" key="6">
    <source>
        <dbReference type="EMBL" id="MBP3953218.1"/>
    </source>
</evidence>
<evidence type="ECO:0000313" key="7">
    <source>
        <dbReference type="Proteomes" id="UP000678228"/>
    </source>
</evidence>